<accession>A0ABU1JJ10</accession>
<comment type="caution">
    <text evidence="3">The sequence shown here is derived from an EMBL/GenBank/DDBJ whole genome shotgun (WGS) entry which is preliminary data.</text>
</comment>
<dbReference type="EMBL" id="JAVDPW010000002">
    <property type="protein sequence ID" value="MDR6288323.1"/>
    <property type="molecule type" value="Genomic_DNA"/>
</dbReference>
<evidence type="ECO:0000313" key="4">
    <source>
        <dbReference type="Proteomes" id="UP001262410"/>
    </source>
</evidence>
<proteinExistence type="inferred from homology"/>
<sequence>MSTLSEDEILKFTKEIIVAHVSHNAVDSESLPGLIRSVHLSLIAARGTPVSQDMTAVDGDQEPEAIRAEPGADHHPAAHPRLVAASTPAVPVAESVTPDYIICLEDGRPFKMMKRWLRATYGMTPEQYRAKWNLPADYPMVAPNYARSKSAYAKTQGLGTTRLRHRAEKHRPQRAAV</sequence>
<dbReference type="Proteomes" id="UP001262410">
    <property type="component" value="Unassembled WGS sequence"/>
</dbReference>
<name>A0ABU1JJ10_9PROT</name>
<comment type="similarity">
    <text evidence="1">Belongs to the ros/MucR family.</text>
</comment>
<dbReference type="Gene3D" id="1.10.10.1550">
    <property type="entry name" value="ROS/MUCR transcriptional regulator protein"/>
    <property type="match status" value="1"/>
</dbReference>
<organism evidence="3 4">
    <name type="scientific">Inquilinus ginsengisoli</name>
    <dbReference type="NCBI Taxonomy" id="363840"/>
    <lineage>
        <taxon>Bacteria</taxon>
        <taxon>Pseudomonadati</taxon>
        <taxon>Pseudomonadota</taxon>
        <taxon>Alphaproteobacteria</taxon>
        <taxon>Rhodospirillales</taxon>
        <taxon>Rhodospirillaceae</taxon>
        <taxon>Inquilinus</taxon>
    </lineage>
</organism>
<evidence type="ECO:0000256" key="1">
    <source>
        <dbReference type="ARBA" id="ARBA00007031"/>
    </source>
</evidence>
<evidence type="ECO:0000313" key="3">
    <source>
        <dbReference type="EMBL" id="MDR6288323.1"/>
    </source>
</evidence>
<dbReference type="InterPro" id="IPR041920">
    <property type="entry name" value="ROS/MUCR_sf"/>
</dbReference>
<dbReference type="RefSeq" id="WP_309792308.1">
    <property type="nucleotide sequence ID" value="NZ_JAVDPW010000002.1"/>
</dbReference>
<protein>
    <submittedName>
        <fullName evidence="3">Transcriptional regulator</fullName>
    </submittedName>
</protein>
<dbReference type="InterPro" id="IPR008807">
    <property type="entry name" value="ROS_MUCR"/>
</dbReference>
<reference evidence="3 4" key="1">
    <citation type="submission" date="2023-07" db="EMBL/GenBank/DDBJ databases">
        <title>Sorghum-associated microbial communities from plants grown in Nebraska, USA.</title>
        <authorList>
            <person name="Schachtman D."/>
        </authorList>
    </citation>
    <scope>NUCLEOTIDE SEQUENCE [LARGE SCALE GENOMIC DNA]</scope>
    <source>
        <strain evidence="3 4">584</strain>
    </source>
</reference>
<feature type="region of interest" description="Disordered" evidence="2">
    <location>
        <begin position="155"/>
        <end position="177"/>
    </location>
</feature>
<gene>
    <name evidence="3" type="ORF">E9232_000830</name>
</gene>
<evidence type="ECO:0000256" key="2">
    <source>
        <dbReference type="SAM" id="MobiDB-lite"/>
    </source>
</evidence>
<feature type="compositionally biased region" description="Basic residues" evidence="2">
    <location>
        <begin position="162"/>
        <end position="177"/>
    </location>
</feature>
<dbReference type="Pfam" id="PF05443">
    <property type="entry name" value="ROS_MUCR"/>
    <property type="match status" value="1"/>
</dbReference>
<keyword evidence="4" id="KW-1185">Reference proteome</keyword>